<feature type="domain" description="Cupin type-2" evidence="2">
    <location>
        <begin position="68"/>
        <end position="135"/>
    </location>
</feature>
<dbReference type="PANTHER" id="PTHR35848:SF6">
    <property type="entry name" value="CUPIN TYPE-2 DOMAIN-CONTAINING PROTEIN"/>
    <property type="match status" value="1"/>
</dbReference>
<dbReference type="EMBL" id="DF820455">
    <property type="protein sequence ID" value="GAK49786.1"/>
    <property type="molecule type" value="Genomic_DNA"/>
</dbReference>
<dbReference type="SUPFAM" id="SSF51182">
    <property type="entry name" value="RmlC-like cupins"/>
    <property type="match status" value="1"/>
</dbReference>
<dbReference type="InterPro" id="IPR013096">
    <property type="entry name" value="Cupin_2"/>
</dbReference>
<dbReference type="GO" id="GO:0046872">
    <property type="term" value="F:metal ion binding"/>
    <property type="evidence" value="ECO:0007669"/>
    <property type="project" value="UniProtKB-KW"/>
</dbReference>
<dbReference type="InterPro" id="IPR011051">
    <property type="entry name" value="RmlC_Cupin_sf"/>
</dbReference>
<gene>
    <name evidence="3" type="ORF">U14_01010</name>
</gene>
<dbReference type="InterPro" id="IPR014710">
    <property type="entry name" value="RmlC-like_jellyroll"/>
</dbReference>
<evidence type="ECO:0000313" key="3">
    <source>
        <dbReference type="EMBL" id="GAK49786.1"/>
    </source>
</evidence>
<keyword evidence="4" id="KW-1185">Reference proteome</keyword>
<dbReference type="Proteomes" id="UP000030700">
    <property type="component" value="Unassembled WGS sequence"/>
</dbReference>
<sequence>MKSRKMQLNKESALFGTFSGVTRSANASVDTPDADIVTMEFSLQQTKGIARCLLDSDVDWQKFRLHVSELAPETQSHDPHTHEGAEAFYVLSGEAAIEVEGETLRVGINEALLLDASKPHCIRNAGNAPLRYLVIINHS</sequence>
<dbReference type="PANTHER" id="PTHR35848">
    <property type="entry name" value="OXALATE-BINDING PROTEIN"/>
    <property type="match status" value="1"/>
</dbReference>
<organism evidence="3">
    <name type="scientific">Candidatus Moduliflexus flocculans</name>
    <dbReference type="NCBI Taxonomy" id="1499966"/>
    <lineage>
        <taxon>Bacteria</taxon>
        <taxon>Candidatus Moduliflexota</taxon>
        <taxon>Candidatus Moduliflexia</taxon>
        <taxon>Candidatus Moduliflexales</taxon>
        <taxon>Candidatus Moduliflexaceae</taxon>
    </lineage>
</organism>
<dbReference type="AlphaFoldDB" id="A0A0S6VR69"/>
<dbReference type="Gene3D" id="2.60.120.10">
    <property type="entry name" value="Jelly Rolls"/>
    <property type="match status" value="1"/>
</dbReference>
<name>A0A0S6VR69_9BACT</name>
<protein>
    <recommendedName>
        <fullName evidence="2">Cupin type-2 domain-containing protein</fullName>
    </recommendedName>
</protein>
<proteinExistence type="predicted"/>
<dbReference type="Pfam" id="PF07883">
    <property type="entry name" value="Cupin_2"/>
    <property type="match status" value="1"/>
</dbReference>
<keyword evidence="1" id="KW-0479">Metal-binding</keyword>
<dbReference type="HOGENOM" id="CLU_1841188_0_0_0"/>
<evidence type="ECO:0000256" key="1">
    <source>
        <dbReference type="ARBA" id="ARBA00022723"/>
    </source>
</evidence>
<evidence type="ECO:0000313" key="4">
    <source>
        <dbReference type="Proteomes" id="UP000030700"/>
    </source>
</evidence>
<dbReference type="CDD" id="cd02209">
    <property type="entry name" value="cupin_XRE_C"/>
    <property type="match status" value="1"/>
</dbReference>
<reference evidence="3" key="1">
    <citation type="journal article" date="2015" name="PeerJ">
        <title>First genomic representation of candidate bacterial phylum KSB3 points to enhanced environmental sensing as a trigger of wastewater bulking.</title>
        <authorList>
            <person name="Sekiguchi Y."/>
            <person name="Ohashi A."/>
            <person name="Parks D.H."/>
            <person name="Yamauchi T."/>
            <person name="Tyson G.W."/>
            <person name="Hugenholtz P."/>
        </authorList>
    </citation>
    <scope>NUCLEOTIDE SEQUENCE [LARGE SCALE GENOMIC DNA]</scope>
</reference>
<dbReference type="InterPro" id="IPR051610">
    <property type="entry name" value="GPI/OXD"/>
</dbReference>
<dbReference type="STRING" id="1499966.U14_01010"/>
<evidence type="ECO:0000259" key="2">
    <source>
        <dbReference type="Pfam" id="PF07883"/>
    </source>
</evidence>
<accession>A0A0S6VR69</accession>